<dbReference type="EMBL" id="JANUGU010000001">
    <property type="protein sequence ID" value="MCS0657221.1"/>
    <property type="molecule type" value="Genomic_DNA"/>
</dbReference>
<evidence type="ECO:0000313" key="2">
    <source>
        <dbReference type="EMBL" id="MCS0657221.1"/>
    </source>
</evidence>
<dbReference type="RefSeq" id="WP_258810376.1">
    <property type="nucleotide sequence ID" value="NZ_JANUGU010000001.1"/>
</dbReference>
<protein>
    <submittedName>
        <fullName evidence="2">Sel1 repeat family protein</fullName>
    </submittedName>
</protein>
<sequence length="490" mass="52718">MRKKPGFTLRLLAGPALLVLLQTATAQTNPAPPSGTVVVRGQRDPTGSAGMVDAAKSKVLSHHYASSCGFMGTPSAAEEDVAQAYLRDFGMDDTYSNDIDRFSDVAPYGDVSNMPNPTSLDSLPQVDAVDGNARVYCGMADRRFAAGQNAILRKDKSLALAFEAFDNKDYARAFTLFNTAWSKIGYDEAGLMLAKMNLYGMGTAKDPQRAIKWLKEVADGRFDPTRERMPYNPRQPFAMNDKIEAAFMLARIYEHGVGTAKDPKEAAHYYERAADFGFVPALNMLGQGWQNGYLGARNPSKALGYYKDAGEKGYVPALYNAGKLYYNGDDGVPRDLKMAGAYFAAAAKAGHPGAMFAAGRMYDLGEGVPTDEKKATVYYKDAALRGNRDAQFALATYFYTGEGVPKDQATARKLFDAAARQGQPDAMMSLGAMEANGEGGPRDRVGAYVWLSLASASGIATAKDALKSVGPTLTAQEKAKAEAILKPTAK</sequence>
<evidence type="ECO:0000313" key="3">
    <source>
        <dbReference type="Proteomes" id="UP001204621"/>
    </source>
</evidence>
<dbReference type="InterPro" id="IPR050767">
    <property type="entry name" value="Sel1_AlgK"/>
</dbReference>
<accession>A0ABT2CTC9</accession>
<dbReference type="InterPro" id="IPR011990">
    <property type="entry name" value="TPR-like_helical_dom_sf"/>
</dbReference>
<organism evidence="2 3">
    <name type="scientific">Massilia terrae</name>
    <dbReference type="NCBI Taxonomy" id="1811224"/>
    <lineage>
        <taxon>Bacteria</taxon>
        <taxon>Pseudomonadati</taxon>
        <taxon>Pseudomonadota</taxon>
        <taxon>Betaproteobacteria</taxon>
        <taxon>Burkholderiales</taxon>
        <taxon>Oxalobacteraceae</taxon>
        <taxon>Telluria group</taxon>
        <taxon>Massilia</taxon>
    </lineage>
</organism>
<dbReference type="Gene3D" id="1.25.40.10">
    <property type="entry name" value="Tetratricopeptide repeat domain"/>
    <property type="match status" value="2"/>
</dbReference>
<dbReference type="PANTHER" id="PTHR11102:SF160">
    <property type="entry name" value="ERAD-ASSOCIATED E3 UBIQUITIN-PROTEIN LIGASE COMPONENT HRD3"/>
    <property type="match status" value="1"/>
</dbReference>
<dbReference type="InterPro" id="IPR006597">
    <property type="entry name" value="Sel1-like"/>
</dbReference>
<gene>
    <name evidence="2" type="ORF">NX778_03990</name>
</gene>
<dbReference type="Pfam" id="PF08238">
    <property type="entry name" value="Sel1"/>
    <property type="match status" value="7"/>
</dbReference>
<dbReference type="SMART" id="SM00671">
    <property type="entry name" value="SEL1"/>
    <property type="match status" value="7"/>
</dbReference>
<comment type="caution">
    <text evidence="2">The sequence shown here is derived from an EMBL/GenBank/DDBJ whole genome shotgun (WGS) entry which is preliminary data.</text>
</comment>
<name>A0ABT2CTC9_9BURK</name>
<reference evidence="2 3" key="1">
    <citation type="submission" date="2022-08" db="EMBL/GenBank/DDBJ databases">
        <title>Reclassification of Massilia species as members of the genera Telluria, Duganella, Pseudoduganella, Mokoshia gen. nov. and Zemynaea gen. nov. using orthogonal and non-orthogonal genome-based approaches.</title>
        <authorList>
            <person name="Bowman J.P."/>
        </authorList>
    </citation>
    <scope>NUCLEOTIDE SEQUENCE [LARGE SCALE GENOMIC DNA]</scope>
    <source>
        <strain evidence="2 3">JCM 31606</strain>
    </source>
</reference>
<keyword evidence="1" id="KW-0732">Signal</keyword>
<proteinExistence type="predicted"/>
<dbReference type="PANTHER" id="PTHR11102">
    <property type="entry name" value="SEL-1-LIKE PROTEIN"/>
    <property type="match status" value="1"/>
</dbReference>
<keyword evidence="3" id="KW-1185">Reference proteome</keyword>
<feature type="signal peptide" evidence="1">
    <location>
        <begin position="1"/>
        <end position="26"/>
    </location>
</feature>
<dbReference type="SUPFAM" id="SSF81901">
    <property type="entry name" value="HCP-like"/>
    <property type="match status" value="2"/>
</dbReference>
<dbReference type="Proteomes" id="UP001204621">
    <property type="component" value="Unassembled WGS sequence"/>
</dbReference>
<feature type="chain" id="PRO_5045287813" evidence="1">
    <location>
        <begin position="27"/>
        <end position="490"/>
    </location>
</feature>
<evidence type="ECO:0000256" key="1">
    <source>
        <dbReference type="SAM" id="SignalP"/>
    </source>
</evidence>